<evidence type="ECO:0000313" key="4">
    <source>
        <dbReference type="Proteomes" id="UP000220133"/>
    </source>
</evidence>
<feature type="chain" id="PRO_5012041760" evidence="1">
    <location>
        <begin position="21"/>
        <end position="241"/>
    </location>
</feature>
<dbReference type="OrthoDB" id="1014513at2"/>
<protein>
    <submittedName>
        <fullName evidence="3">DUF2807 domain-containing protein</fullName>
    </submittedName>
</protein>
<dbReference type="AlphaFoldDB" id="A0A291QPC4"/>
<dbReference type="KEGG" id="cbae:COR50_00630"/>
<keyword evidence="1" id="KW-0732">Signal</keyword>
<dbReference type="InterPro" id="IPR021255">
    <property type="entry name" value="DUF2807"/>
</dbReference>
<feature type="signal peptide" evidence="1">
    <location>
        <begin position="1"/>
        <end position="20"/>
    </location>
</feature>
<gene>
    <name evidence="3" type="ORF">COR50_00630</name>
</gene>
<evidence type="ECO:0000259" key="2">
    <source>
        <dbReference type="Pfam" id="PF10988"/>
    </source>
</evidence>
<dbReference type="PROSITE" id="PS51257">
    <property type="entry name" value="PROKAR_LIPOPROTEIN"/>
    <property type="match status" value="1"/>
</dbReference>
<evidence type="ECO:0000256" key="1">
    <source>
        <dbReference type="SAM" id="SignalP"/>
    </source>
</evidence>
<evidence type="ECO:0000313" key="3">
    <source>
        <dbReference type="EMBL" id="ATL45781.1"/>
    </source>
</evidence>
<organism evidence="3 4">
    <name type="scientific">Chitinophaga caeni</name>
    <dbReference type="NCBI Taxonomy" id="2029983"/>
    <lineage>
        <taxon>Bacteria</taxon>
        <taxon>Pseudomonadati</taxon>
        <taxon>Bacteroidota</taxon>
        <taxon>Chitinophagia</taxon>
        <taxon>Chitinophagales</taxon>
        <taxon>Chitinophagaceae</taxon>
        <taxon>Chitinophaga</taxon>
    </lineage>
</organism>
<accession>A0A291QPC4</accession>
<sequence length="241" mass="25704">MKQFLRLPIFIMLICFVASCDVTGQRITGSGNVVKENRDNVPSFNEISVSGSMDVYVSKGATQSITIEGDDNIIPYVELEVKGSDLNIGMRRNYNYNFRKSLKIYITVPEVVGVSLTGSGDLKMEDEFSVTRDVKVSLTGSGNLYARFKAPNVGARLTGSGDLYIAGETRDFNIVITGSGDVDGDNLMSEATKVSISGSGDASVHASVDLDVKISGSGDVTYKGSPNVNSKISGSGSVRKN</sequence>
<keyword evidence="4" id="KW-1185">Reference proteome</keyword>
<feature type="domain" description="Putative auto-transporter adhesin head GIN" evidence="2">
    <location>
        <begin position="44"/>
        <end position="226"/>
    </location>
</feature>
<proteinExistence type="predicted"/>
<dbReference type="Proteomes" id="UP000220133">
    <property type="component" value="Chromosome"/>
</dbReference>
<dbReference type="RefSeq" id="WP_098192171.1">
    <property type="nucleotide sequence ID" value="NZ_CP023777.1"/>
</dbReference>
<dbReference type="EMBL" id="CP023777">
    <property type="protein sequence ID" value="ATL45781.1"/>
    <property type="molecule type" value="Genomic_DNA"/>
</dbReference>
<dbReference type="Gene3D" id="2.160.20.120">
    <property type="match status" value="1"/>
</dbReference>
<dbReference type="Pfam" id="PF10988">
    <property type="entry name" value="DUF2807"/>
    <property type="match status" value="1"/>
</dbReference>
<name>A0A291QPC4_9BACT</name>
<dbReference type="PANTHER" id="PTHR39200:SF1">
    <property type="entry name" value="AUTO-TRANSPORTER ADHESIN HEAD GIN DOMAIN-CONTAINING PROTEIN-RELATED"/>
    <property type="match status" value="1"/>
</dbReference>
<reference evidence="3 4" key="1">
    <citation type="submission" date="2017-10" db="EMBL/GenBank/DDBJ databases">
        <title>Paenichitinophaga pekingensis gen. nov., sp. nov., isolated from activated sludge.</title>
        <authorList>
            <person name="Jin D."/>
            <person name="Kong X."/>
            <person name="Deng Y."/>
            <person name="Bai Z."/>
        </authorList>
    </citation>
    <scope>NUCLEOTIDE SEQUENCE [LARGE SCALE GENOMIC DNA]</scope>
    <source>
        <strain evidence="3 4">13</strain>
    </source>
</reference>
<dbReference type="PANTHER" id="PTHR39200">
    <property type="entry name" value="HYPOTHETICAL EXPORTED PROTEIN"/>
    <property type="match status" value="1"/>
</dbReference>